<dbReference type="AlphaFoldDB" id="A0A7J0GMJ9"/>
<evidence type="ECO:0000313" key="2">
    <source>
        <dbReference type="EMBL" id="GFZ12047.1"/>
    </source>
</evidence>
<proteinExistence type="predicted"/>
<gene>
    <name evidence="2" type="ORF">Acr_23g0004320</name>
</gene>
<dbReference type="OrthoDB" id="1731372at2759"/>
<accession>A0A7J0GMJ9</accession>
<organism evidence="2 3">
    <name type="scientific">Actinidia rufa</name>
    <dbReference type="NCBI Taxonomy" id="165716"/>
    <lineage>
        <taxon>Eukaryota</taxon>
        <taxon>Viridiplantae</taxon>
        <taxon>Streptophyta</taxon>
        <taxon>Embryophyta</taxon>
        <taxon>Tracheophyta</taxon>
        <taxon>Spermatophyta</taxon>
        <taxon>Magnoliopsida</taxon>
        <taxon>eudicotyledons</taxon>
        <taxon>Gunneridae</taxon>
        <taxon>Pentapetalae</taxon>
        <taxon>asterids</taxon>
        <taxon>Ericales</taxon>
        <taxon>Actinidiaceae</taxon>
        <taxon>Actinidia</taxon>
    </lineage>
</organism>
<name>A0A7J0GMJ9_9ERIC</name>
<keyword evidence="3" id="KW-1185">Reference proteome</keyword>
<reference evidence="2 3" key="1">
    <citation type="submission" date="2019-07" db="EMBL/GenBank/DDBJ databases">
        <title>De Novo Assembly of kiwifruit Actinidia rufa.</title>
        <authorList>
            <person name="Sugita-Konishi S."/>
            <person name="Sato K."/>
            <person name="Mori E."/>
            <person name="Abe Y."/>
            <person name="Kisaki G."/>
            <person name="Hamano K."/>
            <person name="Suezawa K."/>
            <person name="Otani M."/>
            <person name="Fukuda T."/>
            <person name="Manabe T."/>
            <person name="Gomi K."/>
            <person name="Tabuchi M."/>
            <person name="Akimitsu K."/>
            <person name="Kataoka I."/>
        </authorList>
    </citation>
    <scope>NUCLEOTIDE SEQUENCE [LARGE SCALE GENOMIC DNA]</scope>
    <source>
        <strain evidence="3">cv. Fuchu</strain>
    </source>
</reference>
<feature type="region of interest" description="Disordered" evidence="1">
    <location>
        <begin position="86"/>
        <end position="106"/>
    </location>
</feature>
<dbReference type="EMBL" id="BJWL01000023">
    <property type="protein sequence ID" value="GFZ12047.1"/>
    <property type="molecule type" value="Genomic_DNA"/>
</dbReference>
<dbReference type="Proteomes" id="UP000585474">
    <property type="component" value="Unassembled WGS sequence"/>
</dbReference>
<evidence type="ECO:0000256" key="1">
    <source>
        <dbReference type="SAM" id="MobiDB-lite"/>
    </source>
</evidence>
<evidence type="ECO:0000313" key="3">
    <source>
        <dbReference type="Proteomes" id="UP000585474"/>
    </source>
</evidence>
<comment type="caution">
    <text evidence="2">The sequence shown here is derived from an EMBL/GenBank/DDBJ whole genome shotgun (WGS) entry which is preliminary data.</text>
</comment>
<sequence>MGRRSTEHTMGIPHDKQDPYKRDAFSMVYRIEVVILVEIGMPSFKTLNFDKENNEIEQRLNLNLVDEMRERAEGYQSIKARNLLARGHEGEGTPSPLERRAFEEIL</sequence>
<protein>
    <submittedName>
        <fullName evidence="2">Uncharacterized protein</fullName>
    </submittedName>
</protein>